<comment type="caution">
    <text evidence="6">The sequence shown here is derived from an EMBL/GenBank/DDBJ whole genome shotgun (WGS) entry which is preliminary data.</text>
</comment>
<dbReference type="InterPro" id="IPR012328">
    <property type="entry name" value="Chalcone/stilbene_synt_C"/>
</dbReference>
<dbReference type="InterPro" id="IPR016039">
    <property type="entry name" value="Thiolase-like"/>
</dbReference>
<dbReference type="RefSeq" id="WP_249056135.1">
    <property type="nucleotide sequence ID" value="NZ_JALZWP010000002.1"/>
</dbReference>
<evidence type="ECO:0000313" key="7">
    <source>
        <dbReference type="Proteomes" id="UP001202550"/>
    </source>
</evidence>
<keyword evidence="3" id="KW-0012">Acyltransferase</keyword>
<dbReference type="Proteomes" id="UP001202550">
    <property type="component" value="Unassembled WGS sequence"/>
</dbReference>
<gene>
    <name evidence="6" type="ORF">M3N55_02680</name>
</gene>
<evidence type="ECO:0000313" key="6">
    <source>
        <dbReference type="EMBL" id="MCL1627625.1"/>
    </source>
</evidence>
<dbReference type="Pfam" id="PF00195">
    <property type="entry name" value="Chal_sti_synt_N"/>
    <property type="match status" value="1"/>
</dbReference>
<sequence length="346" mass="36204">MTVSLLGLGCVTPPHVLPQTLAEETARSLLGPRYPEFERIAPSFQTAGVRTRYCAVPIDWFSDDKRWSDRNAAYLEGATALFTRAAQAALDKAGLTAGQIDTVVTVSTTGIATPSLEARAHAAMGFRPDIQRVPVFGLGCAGGVSGLALAQQLALAAPGSNVLMVAVETCSLSFRTDRMQKADIIATVLFGDGAAAAVLSTKGEGPQLGTGRQVLWPNTLQIMGWDVDDTGLGVVFDRSIPGFMTEHFAQAATQALDAAGLTATQIDRFVCHPGGAKVVTAIEGALDLPKGSLDAERDTLRDYGNMSAPTVLFVLERVLASGATGQMMLAALGPGFTASFLPVRVP</sequence>
<evidence type="ECO:0000256" key="1">
    <source>
        <dbReference type="ARBA" id="ARBA00005531"/>
    </source>
</evidence>
<evidence type="ECO:0000259" key="4">
    <source>
        <dbReference type="Pfam" id="PF00195"/>
    </source>
</evidence>
<dbReference type="SUPFAM" id="SSF53901">
    <property type="entry name" value="Thiolase-like"/>
    <property type="match status" value="1"/>
</dbReference>
<dbReference type="EMBL" id="JALZWP010000002">
    <property type="protein sequence ID" value="MCL1627625.1"/>
    <property type="molecule type" value="Genomic_DNA"/>
</dbReference>
<evidence type="ECO:0000256" key="3">
    <source>
        <dbReference type="ARBA" id="ARBA00023315"/>
    </source>
</evidence>
<feature type="domain" description="Chalcone/stilbene synthase C-terminal" evidence="5">
    <location>
        <begin position="209"/>
        <end position="328"/>
    </location>
</feature>
<name>A0ABT0LZQ0_9RHOB</name>
<keyword evidence="7" id="KW-1185">Reference proteome</keyword>
<evidence type="ECO:0000256" key="2">
    <source>
        <dbReference type="ARBA" id="ARBA00022679"/>
    </source>
</evidence>
<keyword evidence="2" id="KW-0808">Transferase</keyword>
<organism evidence="6 7">
    <name type="scientific">Roseinatronobacter domitianus</name>
    <dbReference type="NCBI Taxonomy" id="2940293"/>
    <lineage>
        <taxon>Bacteria</taxon>
        <taxon>Pseudomonadati</taxon>
        <taxon>Pseudomonadota</taxon>
        <taxon>Alphaproteobacteria</taxon>
        <taxon>Rhodobacterales</taxon>
        <taxon>Paracoccaceae</taxon>
        <taxon>Roseinatronobacter</taxon>
    </lineage>
</organism>
<dbReference type="Pfam" id="PF02797">
    <property type="entry name" value="Chal_sti_synt_C"/>
    <property type="match status" value="1"/>
</dbReference>
<feature type="domain" description="Chalcone/stilbene synthase N-terminal" evidence="4">
    <location>
        <begin position="72"/>
        <end position="200"/>
    </location>
</feature>
<dbReference type="InterPro" id="IPR011141">
    <property type="entry name" value="Polyketide_synthase_type-III"/>
</dbReference>
<dbReference type="Gene3D" id="3.40.47.10">
    <property type="match status" value="2"/>
</dbReference>
<proteinExistence type="inferred from homology"/>
<protein>
    <submittedName>
        <fullName evidence="6">Type III polyketide synthase</fullName>
    </submittedName>
</protein>
<dbReference type="PANTHER" id="PTHR11877">
    <property type="entry name" value="HYDROXYMETHYLGLUTARYL-COA SYNTHASE"/>
    <property type="match status" value="1"/>
</dbReference>
<dbReference type="CDD" id="cd00831">
    <property type="entry name" value="CHS_like"/>
    <property type="match status" value="1"/>
</dbReference>
<dbReference type="PIRSF" id="PIRSF000451">
    <property type="entry name" value="PKS_III"/>
    <property type="match status" value="1"/>
</dbReference>
<comment type="similarity">
    <text evidence="1">Belongs to the thiolase-like superfamily. Chalcone/stilbene synthases family.</text>
</comment>
<evidence type="ECO:0000259" key="5">
    <source>
        <dbReference type="Pfam" id="PF02797"/>
    </source>
</evidence>
<reference evidence="6 7" key="1">
    <citation type="submission" date="2022-05" db="EMBL/GenBank/DDBJ databases">
        <title>Seasonal and diel survey of microbial diversity of the Tyrrhenian coast.</title>
        <authorList>
            <person name="Gattoni G."/>
            <person name="Corral P."/>
        </authorList>
    </citation>
    <scope>NUCLEOTIDE SEQUENCE [LARGE SCALE GENOMIC DNA]</scope>
    <source>
        <strain evidence="6 7">V10</strain>
    </source>
</reference>
<dbReference type="InterPro" id="IPR001099">
    <property type="entry name" value="Chalcone/stilbene_synt_N"/>
</dbReference>
<accession>A0ABT0LZQ0</accession>
<dbReference type="PANTHER" id="PTHR11877:SF99">
    <property type="entry name" value="1,3,6,8-TETRAHYDROXYNAPHTHALENE SYNTHASE"/>
    <property type="match status" value="1"/>
</dbReference>